<comment type="caution">
    <text evidence="3">The sequence shown here is derived from an EMBL/GenBank/DDBJ whole genome shotgun (WGS) entry which is preliminary data.</text>
</comment>
<proteinExistence type="predicted"/>
<keyword evidence="4" id="KW-1185">Reference proteome</keyword>
<dbReference type="EMBL" id="JNBR01000334">
    <property type="protein sequence ID" value="OQR95156.1"/>
    <property type="molecule type" value="Genomic_DNA"/>
</dbReference>
<evidence type="ECO:0000313" key="4">
    <source>
        <dbReference type="Proteomes" id="UP000243579"/>
    </source>
</evidence>
<evidence type="ECO:0000256" key="1">
    <source>
        <dbReference type="SAM" id="MobiDB-lite"/>
    </source>
</evidence>
<dbReference type="InterPro" id="IPR001660">
    <property type="entry name" value="SAM"/>
</dbReference>
<reference evidence="3 4" key="1">
    <citation type="journal article" date="2014" name="Genome Biol. Evol.">
        <title>The secreted proteins of Achlya hypogyna and Thraustotheca clavata identify the ancestral oomycete secretome and reveal gene acquisitions by horizontal gene transfer.</title>
        <authorList>
            <person name="Misner I."/>
            <person name="Blouin N."/>
            <person name="Leonard G."/>
            <person name="Richards T.A."/>
            <person name="Lane C.E."/>
        </authorList>
    </citation>
    <scope>NUCLEOTIDE SEQUENCE [LARGE SCALE GENOMIC DNA]</scope>
    <source>
        <strain evidence="3 4">ATCC 48635</strain>
    </source>
</reference>
<dbReference type="Pfam" id="PF07647">
    <property type="entry name" value="SAM_2"/>
    <property type="match status" value="1"/>
</dbReference>
<dbReference type="SUPFAM" id="SSF47769">
    <property type="entry name" value="SAM/Pointed domain"/>
    <property type="match status" value="1"/>
</dbReference>
<organism evidence="3 4">
    <name type="scientific">Achlya hypogyna</name>
    <name type="common">Oomycete</name>
    <name type="synonym">Protoachlya hypogyna</name>
    <dbReference type="NCBI Taxonomy" id="1202772"/>
    <lineage>
        <taxon>Eukaryota</taxon>
        <taxon>Sar</taxon>
        <taxon>Stramenopiles</taxon>
        <taxon>Oomycota</taxon>
        <taxon>Saprolegniomycetes</taxon>
        <taxon>Saprolegniales</taxon>
        <taxon>Achlyaceae</taxon>
        <taxon>Achlya</taxon>
    </lineage>
</organism>
<feature type="region of interest" description="Disordered" evidence="1">
    <location>
        <begin position="86"/>
        <end position="112"/>
    </location>
</feature>
<sequence length="278" mass="31033">MESWSSREVGEWVSRSGFAEYAQTFEDNAISGDVLPTITNEVLRDDLKISAYGHRIKLVAAIQKLIEACATIPVAPISEPLASPLPPAAKPASLDVSPPTECPSSEPGPQASLFHAPPMLTAAPFVAEPVAPLEDPRPLPDIPKRNMRSFYNSDIGRALRLDPTRPHALVQDTSGKRSHCVLCFSISSTSQRRREMNTKWQCAVCQAHLCRHKFGKEKTSCYEKFHSVPFLEQVQRPRPRPRQYFILPDWDPAVDSLEKLRQRAADAKLPDPDDDEDE</sequence>
<gene>
    <name evidence="3" type="ORF">ACHHYP_00372</name>
</gene>
<evidence type="ECO:0000259" key="2">
    <source>
        <dbReference type="PROSITE" id="PS50105"/>
    </source>
</evidence>
<accession>A0A1V9ZAX6</accession>
<dbReference type="OrthoDB" id="76175at2759"/>
<dbReference type="SMART" id="SM00454">
    <property type="entry name" value="SAM"/>
    <property type="match status" value="1"/>
</dbReference>
<feature type="domain" description="SAM" evidence="2">
    <location>
        <begin position="4"/>
        <end position="68"/>
    </location>
</feature>
<evidence type="ECO:0000313" key="3">
    <source>
        <dbReference type="EMBL" id="OQR95156.1"/>
    </source>
</evidence>
<dbReference type="PROSITE" id="PS50105">
    <property type="entry name" value="SAM_DOMAIN"/>
    <property type="match status" value="1"/>
</dbReference>
<dbReference type="AlphaFoldDB" id="A0A1V9ZAX6"/>
<dbReference type="InterPro" id="IPR013761">
    <property type="entry name" value="SAM/pointed_sf"/>
</dbReference>
<name>A0A1V9ZAX6_ACHHY</name>
<dbReference type="Gene3D" id="1.10.150.50">
    <property type="entry name" value="Transcription Factor, Ets-1"/>
    <property type="match status" value="1"/>
</dbReference>
<protein>
    <recommendedName>
        <fullName evidence="2">SAM domain-containing protein</fullName>
    </recommendedName>
</protein>
<dbReference type="Proteomes" id="UP000243579">
    <property type="component" value="Unassembled WGS sequence"/>
</dbReference>